<protein>
    <recommendedName>
        <fullName evidence="6">Xylose isomerase</fullName>
        <ecNumber evidence="6">5.3.1.5</ecNumber>
    </recommendedName>
</protein>
<evidence type="ECO:0000313" key="10">
    <source>
        <dbReference type="Proteomes" id="UP000316925"/>
    </source>
</evidence>
<dbReference type="GO" id="GO:0042732">
    <property type="term" value="P:D-xylose metabolic process"/>
    <property type="evidence" value="ECO:0007669"/>
    <property type="project" value="UniProtKB-KW"/>
</dbReference>
<dbReference type="InterPro" id="IPR001998">
    <property type="entry name" value="Xylose_isomerase"/>
</dbReference>
<accession>A0A523YSF4</accession>
<evidence type="ECO:0000256" key="7">
    <source>
        <dbReference type="RuleBase" id="RU000610"/>
    </source>
</evidence>
<evidence type="ECO:0000256" key="4">
    <source>
        <dbReference type="ARBA" id="ARBA00023235"/>
    </source>
</evidence>
<evidence type="ECO:0000313" key="9">
    <source>
        <dbReference type="EMBL" id="TET94447.1"/>
    </source>
</evidence>
<dbReference type="PROSITE" id="PS51415">
    <property type="entry name" value="XYLOSE_ISOMERASE"/>
    <property type="match status" value="1"/>
</dbReference>
<dbReference type="GO" id="GO:0009045">
    <property type="term" value="F:xylose isomerase activity"/>
    <property type="evidence" value="ECO:0007669"/>
    <property type="project" value="UniProtKB-EC"/>
</dbReference>
<dbReference type="Gene3D" id="3.20.20.150">
    <property type="entry name" value="Divalent-metal-dependent TIM barrel enzymes"/>
    <property type="match status" value="1"/>
</dbReference>
<sequence length="339" mass="39511">MEGKSPGIFLVKKRRKMMDKEKVAVGLWLFGKLSDRFMVYHGSRTLEEKMKEASKLKQIQGLEVMYPVDFKDEEIDKFKGLLESYNLKVASVIVDHFCDPKWMHGSFTSSDRKIREDAIQLTKRAMDVSKQLECPRINLWLGQDGYDYLFQTDYKVSWDWLIEGIKTCAEYQPEVKVAVEYKIKEPRTHIFIATVGKALLLANAVNLKNVGVTLDIGHALFCGENPSESLILLDRWGKLFHLHLNDNYREWDHDMIVGSVNLWDYLELFFWLKKIKYEGWYSLDVYPYRENVVDACQQSIENMRTLMGLVDKLGVERLTTLVQERDAAKTAEVLRGIFK</sequence>
<dbReference type="AlphaFoldDB" id="A0A523YSF4"/>
<organism evidence="9 10">
    <name type="scientific">Aerophobetes bacterium</name>
    <dbReference type="NCBI Taxonomy" id="2030807"/>
    <lineage>
        <taxon>Bacteria</taxon>
        <taxon>Candidatus Aerophobota</taxon>
    </lineage>
</organism>
<evidence type="ECO:0000259" key="8">
    <source>
        <dbReference type="Pfam" id="PF01261"/>
    </source>
</evidence>
<dbReference type="PRINTS" id="PR00688">
    <property type="entry name" value="XYLOSISMRASE"/>
</dbReference>
<dbReference type="SUPFAM" id="SSF51658">
    <property type="entry name" value="Xylose isomerase-like"/>
    <property type="match status" value="1"/>
</dbReference>
<dbReference type="EC" id="5.3.1.5" evidence="6"/>
<evidence type="ECO:0000256" key="3">
    <source>
        <dbReference type="ARBA" id="ARBA00022723"/>
    </source>
</evidence>
<proteinExistence type="inferred from homology"/>
<keyword evidence="3 6" id="KW-0479">Metal-binding</keyword>
<dbReference type="InterPro" id="IPR036237">
    <property type="entry name" value="Xyl_isomerase-like_sf"/>
</dbReference>
<feature type="domain" description="Xylose isomerase-like TIM barrel" evidence="8">
    <location>
        <begin position="66"/>
        <end position="304"/>
    </location>
</feature>
<keyword evidence="5 6" id="KW-0119">Carbohydrate metabolism</keyword>
<dbReference type="Proteomes" id="UP000316925">
    <property type="component" value="Unassembled WGS sequence"/>
</dbReference>
<comment type="similarity">
    <text evidence="6">Belongs to the xylose isomerase family.</text>
</comment>
<reference evidence="9 10" key="1">
    <citation type="submission" date="2019-03" db="EMBL/GenBank/DDBJ databases">
        <title>Metabolic potential of uncultured bacteria and archaea associated with petroleum seepage in deep-sea sediments.</title>
        <authorList>
            <person name="Dong X."/>
            <person name="Hubert C."/>
        </authorList>
    </citation>
    <scope>NUCLEOTIDE SEQUENCE [LARGE SCALE GENOMIC DNA]</scope>
    <source>
        <strain evidence="9">E29_bin28</strain>
    </source>
</reference>
<dbReference type="EMBL" id="SOIJ01000004">
    <property type="protein sequence ID" value="TET94447.1"/>
    <property type="molecule type" value="Genomic_DNA"/>
</dbReference>
<keyword evidence="6" id="KW-0859">Xylose metabolism</keyword>
<dbReference type="PANTHER" id="PTHR12110">
    <property type="entry name" value="HYDROXYPYRUVATE ISOMERASE"/>
    <property type="match status" value="1"/>
</dbReference>
<comment type="caution">
    <text evidence="9">The sequence shown here is derived from an EMBL/GenBank/DDBJ whole genome shotgun (WGS) entry which is preliminary data.</text>
</comment>
<evidence type="ECO:0000256" key="1">
    <source>
        <dbReference type="ARBA" id="ARBA00004496"/>
    </source>
</evidence>
<dbReference type="GO" id="GO:0046872">
    <property type="term" value="F:metal ion binding"/>
    <property type="evidence" value="ECO:0007669"/>
    <property type="project" value="UniProtKB-KW"/>
</dbReference>
<keyword evidence="4 6" id="KW-0413">Isomerase</keyword>
<dbReference type="InterPro" id="IPR050312">
    <property type="entry name" value="IolE/XylAMocC-like"/>
</dbReference>
<gene>
    <name evidence="9" type="ORF">E3J33_00040</name>
</gene>
<evidence type="ECO:0000256" key="5">
    <source>
        <dbReference type="ARBA" id="ARBA00023277"/>
    </source>
</evidence>
<keyword evidence="2" id="KW-0963">Cytoplasm</keyword>
<name>A0A523YSF4_UNCAE</name>
<comment type="subunit">
    <text evidence="7">Homotetramer.</text>
</comment>
<comment type="subcellular location">
    <subcellularLocation>
        <location evidence="1 7">Cytoplasm</location>
    </subcellularLocation>
</comment>
<evidence type="ECO:0000256" key="6">
    <source>
        <dbReference type="RuleBase" id="RU000609"/>
    </source>
</evidence>
<comment type="catalytic activity">
    <reaction evidence="6">
        <text>alpha-D-xylose = alpha-D-xylulofuranose</text>
        <dbReference type="Rhea" id="RHEA:22816"/>
        <dbReference type="ChEBI" id="CHEBI:28518"/>
        <dbReference type="ChEBI" id="CHEBI:188998"/>
        <dbReference type="EC" id="5.3.1.5"/>
    </reaction>
</comment>
<dbReference type="GO" id="GO:0005737">
    <property type="term" value="C:cytoplasm"/>
    <property type="evidence" value="ECO:0007669"/>
    <property type="project" value="UniProtKB-SubCell"/>
</dbReference>
<evidence type="ECO:0000256" key="2">
    <source>
        <dbReference type="ARBA" id="ARBA00022490"/>
    </source>
</evidence>
<dbReference type="InterPro" id="IPR013022">
    <property type="entry name" value="Xyl_isomerase-like_TIM-brl"/>
</dbReference>
<dbReference type="Pfam" id="PF01261">
    <property type="entry name" value="AP_endonuc_2"/>
    <property type="match status" value="1"/>
</dbReference>